<comment type="caution">
    <text evidence="1">The sequence shown here is derived from an EMBL/GenBank/DDBJ whole genome shotgun (WGS) entry which is preliminary data.</text>
</comment>
<evidence type="ECO:0000313" key="1">
    <source>
        <dbReference type="EMBL" id="KAJ1149003.1"/>
    </source>
</evidence>
<accession>A0AAV7RA71</accession>
<sequence length="153" mass="16339">MAPIDSPTSGADAEWVLRRPSFTSPHEIRTTLKQRDALCAEQTLCPLRARLGKGAAEIGCRAAGNLPRDPETTRDTKCLEKPRGVPCRVRGHTAAAAGRGETATSAIDWHVLGDLADMCMLLLAGACVSLPPPLTTQKLPHVCIAGTPREMTF</sequence>
<protein>
    <submittedName>
        <fullName evidence="1">Uncharacterized protein</fullName>
    </submittedName>
</protein>
<name>A0AAV7RA71_PLEWA</name>
<reference evidence="1" key="1">
    <citation type="journal article" date="2022" name="bioRxiv">
        <title>Sequencing and chromosome-scale assembly of the giantPleurodeles waltlgenome.</title>
        <authorList>
            <person name="Brown T."/>
            <person name="Elewa A."/>
            <person name="Iarovenko S."/>
            <person name="Subramanian E."/>
            <person name="Araus A.J."/>
            <person name="Petzold A."/>
            <person name="Susuki M."/>
            <person name="Suzuki K.-i.T."/>
            <person name="Hayashi T."/>
            <person name="Toyoda A."/>
            <person name="Oliveira C."/>
            <person name="Osipova E."/>
            <person name="Leigh N.D."/>
            <person name="Simon A."/>
            <person name="Yun M.H."/>
        </authorList>
    </citation>
    <scope>NUCLEOTIDE SEQUENCE</scope>
    <source>
        <strain evidence="1">20211129_DDA</strain>
        <tissue evidence="1">Liver</tissue>
    </source>
</reference>
<proteinExistence type="predicted"/>
<dbReference type="AlphaFoldDB" id="A0AAV7RA71"/>
<gene>
    <name evidence="1" type="ORF">NDU88_001824</name>
</gene>
<dbReference type="Proteomes" id="UP001066276">
    <property type="component" value="Chromosome 5"/>
</dbReference>
<dbReference type="EMBL" id="JANPWB010000009">
    <property type="protein sequence ID" value="KAJ1149003.1"/>
    <property type="molecule type" value="Genomic_DNA"/>
</dbReference>
<organism evidence="1 2">
    <name type="scientific">Pleurodeles waltl</name>
    <name type="common">Iberian ribbed newt</name>
    <dbReference type="NCBI Taxonomy" id="8319"/>
    <lineage>
        <taxon>Eukaryota</taxon>
        <taxon>Metazoa</taxon>
        <taxon>Chordata</taxon>
        <taxon>Craniata</taxon>
        <taxon>Vertebrata</taxon>
        <taxon>Euteleostomi</taxon>
        <taxon>Amphibia</taxon>
        <taxon>Batrachia</taxon>
        <taxon>Caudata</taxon>
        <taxon>Salamandroidea</taxon>
        <taxon>Salamandridae</taxon>
        <taxon>Pleurodelinae</taxon>
        <taxon>Pleurodeles</taxon>
    </lineage>
</organism>
<evidence type="ECO:0000313" key="2">
    <source>
        <dbReference type="Proteomes" id="UP001066276"/>
    </source>
</evidence>
<keyword evidence="2" id="KW-1185">Reference proteome</keyword>